<evidence type="ECO:0000256" key="1">
    <source>
        <dbReference type="SAM" id="Coils"/>
    </source>
</evidence>
<comment type="caution">
    <text evidence="3">The sequence shown here is derived from an EMBL/GenBank/DDBJ whole genome shotgun (WGS) entry which is preliminary data.</text>
</comment>
<feature type="compositionally biased region" description="Basic and acidic residues" evidence="2">
    <location>
        <begin position="39"/>
        <end position="57"/>
    </location>
</feature>
<gene>
    <name evidence="3" type="ORF">Tco_0873961</name>
</gene>
<proteinExistence type="predicted"/>
<dbReference type="Proteomes" id="UP001151760">
    <property type="component" value="Unassembled WGS sequence"/>
</dbReference>
<name>A0ABQ5BKA7_9ASTR</name>
<protein>
    <submittedName>
        <fullName evidence="3">Reverse transcriptase domain-containing protein</fullName>
    </submittedName>
</protein>
<feature type="region of interest" description="Disordered" evidence="2">
    <location>
        <begin position="207"/>
        <end position="233"/>
    </location>
</feature>
<dbReference type="InterPro" id="IPR032567">
    <property type="entry name" value="RTL1-rel"/>
</dbReference>
<feature type="compositionally biased region" description="Low complexity" evidence="2">
    <location>
        <begin position="218"/>
        <end position="227"/>
    </location>
</feature>
<dbReference type="PANTHER" id="PTHR15503:SF45">
    <property type="entry name" value="RNA-DIRECTED DNA POLYMERASE HOMOLOG"/>
    <property type="match status" value="1"/>
</dbReference>
<dbReference type="Pfam" id="PF08284">
    <property type="entry name" value="RVP_2"/>
    <property type="match status" value="1"/>
</dbReference>
<dbReference type="PANTHER" id="PTHR15503">
    <property type="entry name" value="LDOC1 RELATED"/>
    <property type="match status" value="1"/>
</dbReference>
<accession>A0ABQ5BKA7</accession>
<dbReference type="InterPro" id="IPR021109">
    <property type="entry name" value="Peptidase_aspartic_dom_sf"/>
</dbReference>
<dbReference type="SUPFAM" id="SSF50630">
    <property type="entry name" value="Acid proteases"/>
    <property type="match status" value="1"/>
</dbReference>
<dbReference type="EMBL" id="BQNB010013381">
    <property type="protein sequence ID" value="GJT15255.1"/>
    <property type="molecule type" value="Genomic_DNA"/>
</dbReference>
<reference evidence="3" key="2">
    <citation type="submission" date="2022-01" db="EMBL/GenBank/DDBJ databases">
        <authorList>
            <person name="Yamashiro T."/>
            <person name="Shiraishi A."/>
            <person name="Satake H."/>
            <person name="Nakayama K."/>
        </authorList>
    </citation>
    <scope>NUCLEOTIDE SEQUENCE</scope>
</reference>
<organism evidence="3 4">
    <name type="scientific">Tanacetum coccineum</name>
    <dbReference type="NCBI Taxonomy" id="301880"/>
    <lineage>
        <taxon>Eukaryota</taxon>
        <taxon>Viridiplantae</taxon>
        <taxon>Streptophyta</taxon>
        <taxon>Embryophyta</taxon>
        <taxon>Tracheophyta</taxon>
        <taxon>Spermatophyta</taxon>
        <taxon>Magnoliopsida</taxon>
        <taxon>eudicotyledons</taxon>
        <taxon>Gunneridae</taxon>
        <taxon>Pentapetalae</taxon>
        <taxon>asterids</taxon>
        <taxon>campanulids</taxon>
        <taxon>Asterales</taxon>
        <taxon>Asteraceae</taxon>
        <taxon>Asteroideae</taxon>
        <taxon>Anthemideae</taxon>
        <taxon>Anthemidinae</taxon>
        <taxon>Tanacetum</taxon>
    </lineage>
</organism>
<evidence type="ECO:0000256" key="2">
    <source>
        <dbReference type="SAM" id="MobiDB-lite"/>
    </source>
</evidence>
<sequence length="510" mass="57902">MAPKRTTRSTPATTITPTTSMTHEQLKRLIDEGVADTLTTRDADRSQNGEDSHDSGKSARRQAPPAHKCTYPYFMKCKPLYFKGTEGVVELTQWFERMETMFRISNCSVENQIKFSTCTLLRSALTCLKKKMIDKYFPRGEIKKLKGKMWKLKVKGTDVSDKIKKYVSGLPDMIHGSVMASKPKTMHDVIEFATELMDKKICTFAERQSKNKRKQDDNQQQQQNKRQNTGRAYVAGSGHFKRDCPKLKNNNRGNQGGNGNALAKVYAVGRAGTNPDSNVVTGTFLLHNRYASILFDTGADKIFVSTAFSSQIDITPSNLDHYYDVELAEGRIIGLNAIIQVCSLNFLNHPFNIDLMPVELGSFDVIIGMDWLAKYQVVIVCAEKIVRIPWGNETLIVRGDGSDRGNENRLNIISCTKTQKYMLKGCHVFLAHVTTKETEDKSEKKRLEDNKKEHEEHLKTISELLKKEELYAKFSKYEFWISKVLLGCNKDDPTVELMPRVLLELLHLHA</sequence>
<keyword evidence="3" id="KW-0695">RNA-directed DNA polymerase</keyword>
<reference evidence="3" key="1">
    <citation type="journal article" date="2022" name="Int. J. Mol. Sci.">
        <title>Draft Genome of Tanacetum Coccineum: Genomic Comparison of Closely Related Tanacetum-Family Plants.</title>
        <authorList>
            <person name="Yamashiro T."/>
            <person name="Shiraishi A."/>
            <person name="Nakayama K."/>
            <person name="Satake H."/>
        </authorList>
    </citation>
    <scope>NUCLEOTIDE SEQUENCE</scope>
</reference>
<keyword evidence="1" id="KW-0175">Coiled coil</keyword>
<keyword evidence="3" id="KW-0548">Nucleotidyltransferase</keyword>
<evidence type="ECO:0000313" key="4">
    <source>
        <dbReference type="Proteomes" id="UP001151760"/>
    </source>
</evidence>
<dbReference type="GO" id="GO:0003964">
    <property type="term" value="F:RNA-directed DNA polymerase activity"/>
    <property type="evidence" value="ECO:0007669"/>
    <property type="project" value="UniProtKB-KW"/>
</dbReference>
<feature type="compositionally biased region" description="Low complexity" evidence="2">
    <location>
        <begin position="8"/>
        <end position="22"/>
    </location>
</feature>
<keyword evidence="3" id="KW-0808">Transferase</keyword>
<dbReference type="CDD" id="cd00303">
    <property type="entry name" value="retropepsin_like"/>
    <property type="match status" value="1"/>
</dbReference>
<keyword evidence="4" id="KW-1185">Reference proteome</keyword>
<dbReference type="Gene3D" id="2.40.70.10">
    <property type="entry name" value="Acid Proteases"/>
    <property type="match status" value="1"/>
</dbReference>
<feature type="region of interest" description="Disordered" evidence="2">
    <location>
        <begin position="1"/>
        <end position="64"/>
    </location>
</feature>
<evidence type="ECO:0000313" key="3">
    <source>
        <dbReference type="EMBL" id="GJT15255.1"/>
    </source>
</evidence>
<feature type="coiled-coil region" evidence="1">
    <location>
        <begin position="437"/>
        <end position="467"/>
    </location>
</feature>